<dbReference type="Proteomes" id="UP000046122">
    <property type="component" value="Unassembled WGS sequence"/>
</dbReference>
<dbReference type="InterPro" id="IPR037219">
    <property type="entry name" value="Peptidase_M41-like"/>
</dbReference>
<dbReference type="GO" id="GO:0004222">
    <property type="term" value="F:metalloendopeptidase activity"/>
    <property type="evidence" value="ECO:0007669"/>
    <property type="project" value="InterPro"/>
</dbReference>
<dbReference type="GO" id="GO:0005524">
    <property type="term" value="F:ATP binding"/>
    <property type="evidence" value="ECO:0007669"/>
    <property type="project" value="InterPro"/>
</dbReference>
<dbReference type="EMBL" id="CCNE01000016">
    <property type="protein sequence ID" value="CDX56177.1"/>
    <property type="molecule type" value="Genomic_DNA"/>
</dbReference>
<accession>A0A090G4F3</accession>
<dbReference type="AlphaFoldDB" id="A0A090G4F3"/>
<reference evidence="3 4" key="1">
    <citation type="submission" date="2014-08" db="EMBL/GenBank/DDBJ databases">
        <authorList>
            <person name="Moulin Lionel"/>
        </authorList>
    </citation>
    <scope>NUCLEOTIDE SEQUENCE [LARGE SCALE GENOMIC DNA]</scope>
</reference>
<dbReference type="GO" id="GO:0004176">
    <property type="term" value="F:ATP-dependent peptidase activity"/>
    <property type="evidence" value="ECO:0007669"/>
    <property type="project" value="InterPro"/>
</dbReference>
<proteinExistence type="predicted"/>
<evidence type="ECO:0000256" key="1">
    <source>
        <dbReference type="SAM" id="MobiDB-lite"/>
    </source>
</evidence>
<evidence type="ECO:0000313" key="4">
    <source>
        <dbReference type="Proteomes" id="UP000046122"/>
    </source>
</evidence>
<feature type="domain" description="Peptidase M41" evidence="2">
    <location>
        <begin position="1"/>
        <end position="90"/>
    </location>
</feature>
<dbReference type="InterPro" id="IPR000642">
    <property type="entry name" value="Peptidase_M41"/>
</dbReference>
<dbReference type="Pfam" id="PF01434">
    <property type="entry name" value="Peptidase_M41"/>
    <property type="match status" value="1"/>
</dbReference>
<dbReference type="GO" id="GO:0006508">
    <property type="term" value="P:proteolysis"/>
    <property type="evidence" value="ECO:0007669"/>
    <property type="project" value="InterPro"/>
</dbReference>
<dbReference type="SUPFAM" id="SSF140990">
    <property type="entry name" value="FtsH protease domain-like"/>
    <property type="match status" value="1"/>
</dbReference>
<evidence type="ECO:0000313" key="3">
    <source>
        <dbReference type="EMBL" id="CDX56177.1"/>
    </source>
</evidence>
<feature type="region of interest" description="Disordered" evidence="1">
    <location>
        <begin position="86"/>
        <end position="111"/>
    </location>
</feature>
<organism evidence="3 4">
    <name type="scientific">Mesorhizobium plurifarium</name>
    <dbReference type="NCBI Taxonomy" id="69974"/>
    <lineage>
        <taxon>Bacteria</taxon>
        <taxon>Pseudomonadati</taxon>
        <taxon>Pseudomonadota</taxon>
        <taxon>Alphaproteobacteria</taxon>
        <taxon>Hyphomicrobiales</taxon>
        <taxon>Phyllobacteriaceae</taxon>
        <taxon>Mesorhizobium</taxon>
    </lineage>
</organism>
<name>A0A090G4F3_MESPL</name>
<evidence type="ECO:0000259" key="2">
    <source>
        <dbReference type="Pfam" id="PF01434"/>
    </source>
</evidence>
<dbReference type="Gene3D" id="1.20.58.760">
    <property type="entry name" value="Peptidase M41"/>
    <property type="match status" value="1"/>
</dbReference>
<gene>
    <name evidence="3" type="ORF">MPL3365_230082</name>
</gene>
<sequence length="111" mass="12250">MARQSVTRFGMSSALGQAVLEEQKQQWLGDGSLRQRDYSEATAREVDIAVRQMLDEAFAAAQDLLRSRMADLKAGAGLLLERETITPDDFPPLRRSSPTTAQTKKTVEVPA</sequence>
<protein>
    <recommendedName>
        <fullName evidence="2">Peptidase M41 domain-containing protein</fullName>
    </recommendedName>
</protein>